<feature type="transmembrane region" description="Helical" evidence="1">
    <location>
        <begin position="240"/>
        <end position="260"/>
    </location>
</feature>
<dbReference type="PATRIC" id="fig|1619123.3.peg.53"/>
<gene>
    <name evidence="2" type="ORF">UU55_C0001G0050</name>
</gene>
<protein>
    <submittedName>
        <fullName evidence="2">Uncharacterized protein</fullName>
    </submittedName>
</protein>
<dbReference type="Proteomes" id="UP000033947">
    <property type="component" value="Unassembled WGS sequence"/>
</dbReference>
<organism evidence="2 3">
    <name type="scientific">candidate division WWE3 bacterium GW2011_GWC2_41_23</name>
    <dbReference type="NCBI Taxonomy" id="1619123"/>
    <lineage>
        <taxon>Bacteria</taxon>
        <taxon>Katanobacteria</taxon>
    </lineage>
</organism>
<keyword evidence="1" id="KW-1133">Transmembrane helix</keyword>
<dbReference type="AlphaFoldDB" id="A0A0G0VRV0"/>
<reference evidence="2 3" key="1">
    <citation type="journal article" date="2015" name="Nature">
        <title>rRNA introns, odd ribosomes, and small enigmatic genomes across a large radiation of phyla.</title>
        <authorList>
            <person name="Brown C.T."/>
            <person name="Hug L.A."/>
            <person name="Thomas B.C."/>
            <person name="Sharon I."/>
            <person name="Castelle C.J."/>
            <person name="Singh A."/>
            <person name="Wilkins M.J."/>
            <person name="Williams K.H."/>
            <person name="Banfield J.F."/>
        </authorList>
    </citation>
    <scope>NUCLEOTIDE SEQUENCE [LARGE SCALE GENOMIC DNA]</scope>
</reference>
<dbReference type="EMBL" id="LCBB01000001">
    <property type="protein sequence ID" value="KKS03589.1"/>
    <property type="molecule type" value="Genomic_DNA"/>
</dbReference>
<evidence type="ECO:0000313" key="3">
    <source>
        <dbReference type="Proteomes" id="UP000033947"/>
    </source>
</evidence>
<feature type="transmembrane region" description="Helical" evidence="1">
    <location>
        <begin position="185"/>
        <end position="204"/>
    </location>
</feature>
<evidence type="ECO:0000256" key="1">
    <source>
        <dbReference type="SAM" id="Phobius"/>
    </source>
</evidence>
<name>A0A0G0VRV0_UNCKA</name>
<feature type="transmembrane region" description="Helical" evidence="1">
    <location>
        <begin position="143"/>
        <end position="164"/>
    </location>
</feature>
<proteinExistence type="predicted"/>
<accession>A0A0G0VRV0</accession>
<keyword evidence="1" id="KW-0812">Transmembrane</keyword>
<evidence type="ECO:0000313" key="2">
    <source>
        <dbReference type="EMBL" id="KKS03589.1"/>
    </source>
</evidence>
<comment type="caution">
    <text evidence="2">The sequence shown here is derived from an EMBL/GenBank/DDBJ whole genome shotgun (WGS) entry which is preliminary data.</text>
</comment>
<feature type="transmembrane region" description="Helical" evidence="1">
    <location>
        <begin position="20"/>
        <end position="41"/>
    </location>
</feature>
<keyword evidence="1" id="KW-0472">Membrane</keyword>
<sequence>MTLKDIFTGQVGKNNMDRKVFQLLTTLIVILALFLAAGFLFPETVSVILNVVWIILMASAAIFFTLGILVIIGMKKEAGRVLDLLLEGALTFIDFLEFLKNLWKRFVDLLKEFLLFASPIFAYIAAFLVYIFLLYIYKTVGKSYDVTIMTVIITAAAILGFGLLSKPQPDTIIELTWKGQFQKRFKAGFVDGVEVVLFVFFLTMDSVNLFFLPADLNIPLKAEYKDYDLMIRSFVYDQHVITTIALIVTTVSLEVLRNMIKIFANARKYYLNFSHELENFGGTKRNTMDMLKEAIRKSFNDAKRDLIKFVTFNTVLFGVFLVFPRLKLLTLAVASVTNLALDLTIRSRLTAKKGSDLIARILQKAFRL</sequence>
<feature type="transmembrane region" description="Helical" evidence="1">
    <location>
        <begin position="47"/>
        <end position="72"/>
    </location>
</feature>
<feature type="transmembrane region" description="Helical" evidence="1">
    <location>
        <begin position="113"/>
        <end position="137"/>
    </location>
</feature>
<feature type="transmembrane region" description="Helical" evidence="1">
    <location>
        <begin position="306"/>
        <end position="323"/>
    </location>
</feature>